<dbReference type="GO" id="GO:0006817">
    <property type="term" value="P:phosphate ion transport"/>
    <property type="evidence" value="ECO:0007669"/>
    <property type="project" value="TreeGrafter"/>
</dbReference>
<evidence type="ECO:0000256" key="5">
    <source>
        <dbReference type="ARBA" id="ARBA00023136"/>
    </source>
</evidence>
<evidence type="ECO:0000256" key="2">
    <source>
        <dbReference type="ARBA" id="ARBA00009665"/>
    </source>
</evidence>
<dbReference type="Pfam" id="PF03105">
    <property type="entry name" value="SPX"/>
    <property type="match status" value="1"/>
</dbReference>
<proteinExistence type="inferred from homology"/>
<dbReference type="GO" id="GO:0005794">
    <property type="term" value="C:Golgi apparatus"/>
    <property type="evidence" value="ECO:0007669"/>
    <property type="project" value="TreeGrafter"/>
</dbReference>
<reference evidence="6" key="1">
    <citation type="journal article" date="2021" name="Mol. Ecol. Resour.">
        <title>Apolygus lucorum genome provides insights into omnivorousness and mesophyll feeding.</title>
        <authorList>
            <person name="Liu Y."/>
            <person name="Liu H."/>
            <person name="Wang H."/>
            <person name="Huang T."/>
            <person name="Liu B."/>
            <person name="Yang B."/>
            <person name="Yin L."/>
            <person name="Li B."/>
            <person name="Zhang Y."/>
            <person name="Zhang S."/>
            <person name="Jiang F."/>
            <person name="Zhang X."/>
            <person name="Ren Y."/>
            <person name="Wang B."/>
            <person name="Wang S."/>
            <person name="Lu Y."/>
            <person name="Wu K."/>
            <person name="Fan W."/>
            <person name="Wang G."/>
        </authorList>
    </citation>
    <scope>NUCLEOTIDE SEQUENCE</scope>
    <source>
        <strain evidence="6">12Hb</strain>
    </source>
</reference>
<dbReference type="EMBL" id="WIXP02000012">
    <property type="protein sequence ID" value="KAF6202369.1"/>
    <property type="molecule type" value="Genomic_DNA"/>
</dbReference>
<dbReference type="InterPro" id="IPR004342">
    <property type="entry name" value="EXS_C"/>
</dbReference>
<keyword evidence="4" id="KW-1133">Transmembrane helix</keyword>
<dbReference type="AlphaFoldDB" id="A0A6A4J399"/>
<comment type="similarity">
    <text evidence="2">Belongs to the SYG1 (TC 2.A.94) family.</text>
</comment>
<protein>
    <recommendedName>
        <fullName evidence="8">EXS domain-containing protein</fullName>
    </recommendedName>
</protein>
<keyword evidence="7" id="KW-1185">Reference proteome</keyword>
<dbReference type="PROSITE" id="PS51382">
    <property type="entry name" value="SPX"/>
    <property type="match status" value="1"/>
</dbReference>
<evidence type="ECO:0008006" key="8">
    <source>
        <dbReference type="Google" id="ProtNLM"/>
    </source>
</evidence>
<keyword evidence="5" id="KW-0472">Membrane</keyword>
<comment type="subcellular location">
    <subcellularLocation>
        <location evidence="1">Membrane</location>
        <topology evidence="1">Multi-pass membrane protein</topology>
    </subcellularLocation>
</comment>
<comment type="caution">
    <text evidence="6">The sequence shown here is derived from an EMBL/GenBank/DDBJ whole genome shotgun (WGS) entry which is preliminary data.</text>
</comment>
<evidence type="ECO:0000256" key="4">
    <source>
        <dbReference type="ARBA" id="ARBA00022989"/>
    </source>
</evidence>
<dbReference type="PANTHER" id="PTHR10783">
    <property type="entry name" value="XENOTROPIC AND POLYTROPIC RETROVIRUS RECEPTOR 1-RELATED"/>
    <property type="match status" value="1"/>
</dbReference>
<organism evidence="6 7">
    <name type="scientific">Apolygus lucorum</name>
    <name type="common">Small green plant bug</name>
    <name type="synonym">Lygocoris lucorum</name>
    <dbReference type="NCBI Taxonomy" id="248454"/>
    <lineage>
        <taxon>Eukaryota</taxon>
        <taxon>Metazoa</taxon>
        <taxon>Ecdysozoa</taxon>
        <taxon>Arthropoda</taxon>
        <taxon>Hexapoda</taxon>
        <taxon>Insecta</taxon>
        <taxon>Pterygota</taxon>
        <taxon>Neoptera</taxon>
        <taxon>Paraneoptera</taxon>
        <taxon>Hemiptera</taxon>
        <taxon>Heteroptera</taxon>
        <taxon>Panheteroptera</taxon>
        <taxon>Cimicomorpha</taxon>
        <taxon>Miridae</taxon>
        <taxon>Mirini</taxon>
        <taxon>Apolygus</taxon>
    </lineage>
</organism>
<evidence type="ECO:0000313" key="6">
    <source>
        <dbReference type="EMBL" id="KAF6202369.1"/>
    </source>
</evidence>
<evidence type="ECO:0000256" key="1">
    <source>
        <dbReference type="ARBA" id="ARBA00004141"/>
    </source>
</evidence>
<dbReference type="PROSITE" id="PS51380">
    <property type="entry name" value="EXS"/>
    <property type="match status" value="1"/>
</dbReference>
<name>A0A6A4J399_APOLU</name>
<evidence type="ECO:0000313" key="7">
    <source>
        <dbReference type="Proteomes" id="UP000466442"/>
    </source>
</evidence>
<dbReference type="Pfam" id="PF03124">
    <property type="entry name" value="EXS"/>
    <property type="match status" value="1"/>
</dbReference>
<dbReference type="CDD" id="cd14477">
    <property type="entry name" value="SPX_XPR1_like"/>
    <property type="match status" value="1"/>
</dbReference>
<dbReference type="InterPro" id="IPR004331">
    <property type="entry name" value="SPX_dom"/>
</dbReference>
<dbReference type="PANTHER" id="PTHR10783:SF103">
    <property type="entry name" value="SOLUTE CARRIER FAMILY 53 MEMBER 1"/>
    <property type="match status" value="1"/>
</dbReference>
<dbReference type="GO" id="GO:0016036">
    <property type="term" value="P:cellular response to phosphate starvation"/>
    <property type="evidence" value="ECO:0007669"/>
    <property type="project" value="TreeGrafter"/>
</dbReference>
<accession>A0A6A4J399</accession>
<sequence length="679" mass="79021">MKFTEHLGAHITPEWRKQYIAYEEMKQMLYAAVEAAPSSELVEPEFLSRYYAKFDEKFYHYCDKELTKINTFFSEKLAEATRKSGNLKSEVSEALENEWVKKEGSKFQKATSTVLKKRNAPARKIAELKFAYSEYYLSLVLLQNYQELNSTGFRKILKKHDKLLSRTNGAKYYSENVTTTPFATNKDISRLLRETEDTMTELEAGDRTRAMKRLRVPPMAEKQSPWITFKVGLFSGSFIVLLLAVILSGRLIFFRAIAYLPSKGDWLVPVRLFRSQLLIVLFTFLMGVNVYGWRSSGVNHVLIFELDPRHHLSEQHIMEMAAIFAVMWTLSVLAFIYSDFLGIPAFVNPLALTLIMLAFLFNPTKTLRHEARFWTLRVMGRIMSAPFFYVGFADFWLADQLTSLVPALVDQIFFSCYYITISDWNIAIDVTDVCIKKYHYLRLVVSCLPYWFRFAQCLRRYRDTKEKFPHLANAAKYATSFFVITFSHIFLITNIRGSFESLTSNPWFYMWLFASIVSTCYSYTWDIKMDWGLFDKKAAENKFLREETVYSSAWYYYGAIVEDLLARLGWILSISLVEMGFIHAELMVSILSTCEVFRRFIWNFFRLENEHLNNCGKFRAVRDISVAPIDSSDQGMIVKMMDASDDIVLNRGKHKGTKKIKKDEVRVLVEHDESTDADI</sequence>
<dbReference type="Proteomes" id="UP000466442">
    <property type="component" value="Linkage Group LG12"/>
</dbReference>
<evidence type="ECO:0000256" key="3">
    <source>
        <dbReference type="ARBA" id="ARBA00022692"/>
    </source>
</evidence>
<dbReference type="GO" id="GO:0005886">
    <property type="term" value="C:plasma membrane"/>
    <property type="evidence" value="ECO:0007669"/>
    <property type="project" value="TreeGrafter"/>
</dbReference>
<gene>
    <name evidence="6" type="ORF">GE061_004768</name>
</gene>
<dbReference type="GO" id="GO:0000822">
    <property type="term" value="F:inositol hexakisphosphate binding"/>
    <property type="evidence" value="ECO:0007669"/>
    <property type="project" value="TreeGrafter"/>
</dbReference>
<dbReference type="OrthoDB" id="9970435at2759"/>
<keyword evidence="3" id="KW-0812">Transmembrane</keyword>